<name>A0A4U3AEW4_BACMY</name>
<evidence type="ECO:0000313" key="2">
    <source>
        <dbReference type="Proteomes" id="UP000305524"/>
    </source>
</evidence>
<organism evidence="1 2">
    <name type="scientific">Bacillus mycoides</name>
    <dbReference type="NCBI Taxonomy" id="1405"/>
    <lineage>
        <taxon>Bacteria</taxon>
        <taxon>Bacillati</taxon>
        <taxon>Bacillota</taxon>
        <taxon>Bacilli</taxon>
        <taxon>Bacillales</taxon>
        <taxon>Bacillaceae</taxon>
        <taxon>Bacillus</taxon>
        <taxon>Bacillus cereus group</taxon>
    </lineage>
</organism>
<dbReference type="Proteomes" id="UP000305524">
    <property type="component" value="Unassembled WGS sequence"/>
</dbReference>
<proteinExistence type="predicted"/>
<accession>A0A4U3AEW4</accession>
<protein>
    <submittedName>
        <fullName evidence="1">Chlorophyll A-B-binding protein</fullName>
    </submittedName>
</protein>
<reference evidence="1 2" key="1">
    <citation type="journal article" date="2019" name="Environ. Microbiol.">
        <title>An active ?-lactamase is a part of an orchestrated cell wall stress resistance network of Bacillus subtilis and related rhizosphere species.</title>
        <authorList>
            <person name="Bucher T."/>
            <person name="Keren-Paz A."/>
            <person name="Hausser J."/>
            <person name="Olender T."/>
            <person name="Cytryn E."/>
            <person name="Kolodkin-Gal I."/>
        </authorList>
    </citation>
    <scope>NUCLEOTIDE SEQUENCE [LARGE SCALE GENOMIC DNA]</scope>
    <source>
        <strain evidence="1 2">I186</strain>
    </source>
</reference>
<gene>
    <name evidence="1" type="ORF">FC701_08760</name>
</gene>
<dbReference type="EMBL" id="SZOD01000162">
    <property type="protein sequence ID" value="TKI85771.1"/>
    <property type="molecule type" value="Genomic_DNA"/>
</dbReference>
<dbReference type="RefSeq" id="WP_137057386.1">
    <property type="nucleotide sequence ID" value="NZ_SZOD01000162.1"/>
</dbReference>
<dbReference type="AlphaFoldDB" id="A0A4U3AEW4"/>
<evidence type="ECO:0000313" key="1">
    <source>
        <dbReference type="EMBL" id="TKI85771.1"/>
    </source>
</evidence>
<comment type="caution">
    <text evidence="1">The sequence shown here is derived from an EMBL/GenBank/DDBJ whole genome shotgun (WGS) entry which is preliminary data.</text>
</comment>
<sequence>MFSSNTGSISDLGLYPGGVWDPLGLAGSF</sequence>